<dbReference type="PROSITE" id="PS50175">
    <property type="entry name" value="ASP_PROT_RETROV"/>
    <property type="match status" value="1"/>
</dbReference>
<dbReference type="Pfam" id="PF13975">
    <property type="entry name" value="gag-asp_proteas"/>
    <property type="match status" value="1"/>
</dbReference>
<sequence>MQPKETQPDSRARLRGSKLFRYFTLGLCGSTCGTILLASPATAQLNRSTSGGTCFMVTSSGKQLNLGSLCGEENVPAPTISKSSVVRLKIKKRYASTPVVNVAFNGKTFEMIFDTGASSTLITQGMANALNIQPTGYREVIIADGSTVKMPVTSIKQISAGGLTNRNIEVTIANKADVGLLGHDFFGNYDIKIKRNEIELHPQK</sequence>
<reference evidence="4" key="1">
    <citation type="submission" date="2020-10" db="EMBL/GenBank/DDBJ databases">
        <authorList>
            <person name="Castelo-Branco R."/>
            <person name="Eusebio N."/>
            <person name="Adriana R."/>
            <person name="Vieira A."/>
            <person name="Brugerolle De Fraissinette N."/>
            <person name="Rezende De Castro R."/>
            <person name="Schneider M.P."/>
            <person name="Vasconcelos V."/>
            <person name="Leao P.N."/>
        </authorList>
    </citation>
    <scope>NUCLEOTIDE SEQUENCE</scope>
    <source>
        <strain evidence="4">LEGE 11480</strain>
    </source>
</reference>
<evidence type="ECO:0000313" key="5">
    <source>
        <dbReference type="Proteomes" id="UP000625316"/>
    </source>
</evidence>
<dbReference type="Gene3D" id="2.40.70.10">
    <property type="entry name" value="Acid Proteases"/>
    <property type="match status" value="1"/>
</dbReference>
<dbReference type="PROSITE" id="PS00141">
    <property type="entry name" value="ASP_PROTEASE"/>
    <property type="match status" value="1"/>
</dbReference>
<feature type="domain" description="Peptidase A2" evidence="3">
    <location>
        <begin position="109"/>
        <end position="185"/>
    </location>
</feature>
<dbReference type="RefSeq" id="WP_264325634.1">
    <property type="nucleotide sequence ID" value="NZ_JADEXQ010000045.1"/>
</dbReference>
<evidence type="ECO:0000259" key="3">
    <source>
        <dbReference type="PROSITE" id="PS50175"/>
    </source>
</evidence>
<keyword evidence="2" id="KW-1133">Transmembrane helix</keyword>
<evidence type="ECO:0000256" key="1">
    <source>
        <dbReference type="ARBA" id="ARBA00022801"/>
    </source>
</evidence>
<keyword evidence="2" id="KW-0472">Membrane</keyword>
<keyword evidence="4" id="KW-0645">Protease</keyword>
<gene>
    <name evidence="4" type="ORF">IQ266_13800</name>
</gene>
<organism evidence="4 5">
    <name type="scientific">Romeriopsis navalis LEGE 11480</name>
    <dbReference type="NCBI Taxonomy" id="2777977"/>
    <lineage>
        <taxon>Bacteria</taxon>
        <taxon>Bacillati</taxon>
        <taxon>Cyanobacteriota</taxon>
        <taxon>Cyanophyceae</taxon>
        <taxon>Leptolyngbyales</taxon>
        <taxon>Leptolyngbyaceae</taxon>
        <taxon>Romeriopsis</taxon>
        <taxon>Romeriopsis navalis</taxon>
    </lineage>
</organism>
<feature type="transmembrane region" description="Helical" evidence="2">
    <location>
        <begin position="20"/>
        <end position="38"/>
    </location>
</feature>
<keyword evidence="5" id="KW-1185">Reference proteome</keyword>
<keyword evidence="2" id="KW-0812">Transmembrane</keyword>
<protein>
    <submittedName>
        <fullName evidence="4">Retroviral-like aspartic protease family protein</fullName>
    </submittedName>
</protein>
<dbReference type="GO" id="GO:0004190">
    <property type="term" value="F:aspartic-type endopeptidase activity"/>
    <property type="evidence" value="ECO:0007669"/>
    <property type="project" value="InterPro"/>
</dbReference>
<dbReference type="InterPro" id="IPR034122">
    <property type="entry name" value="Retropepsin-like_bacterial"/>
</dbReference>
<accession>A0A928VQ10</accession>
<comment type="caution">
    <text evidence="4">The sequence shown here is derived from an EMBL/GenBank/DDBJ whole genome shotgun (WGS) entry which is preliminary data.</text>
</comment>
<dbReference type="EMBL" id="JADEXQ010000045">
    <property type="protein sequence ID" value="MBE9030806.1"/>
    <property type="molecule type" value="Genomic_DNA"/>
</dbReference>
<evidence type="ECO:0000313" key="4">
    <source>
        <dbReference type="EMBL" id="MBE9030806.1"/>
    </source>
</evidence>
<dbReference type="GO" id="GO:0006508">
    <property type="term" value="P:proteolysis"/>
    <property type="evidence" value="ECO:0007669"/>
    <property type="project" value="UniProtKB-KW"/>
</dbReference>
<dbReference type="InterPro" id="IPR021109">
    <property type="entry name" value="Peptidase_aspartic_dom_sf"/>
</dbReference>
<dbReference type="Proteomes" id="UP000625316">
    <property type="component" value="Unassembled WGS sequence"/>
</dbReference>
<dbReference type="SUPFAM" id="SSF50630">
    <property type="entry name" value="Acid proteases"/>
    <property type="match status" value="1"/>
</dbReference>
<dbReference type="AlphaFoldDB" id="A0A928VQ10"/>
<name>A0A928VQ10_9CYAN</name>
<dbReference type="InterPro" id="IPR001969">
    <property type="entry name" value="Aspartic_peptidase_AS"/>
</dbReference>
<dbReference type="CDD" id="cd05483">
    <property type="entry name" value="retropepsin_like_bacteria"/>
    <property type="match status" value="1"/>
</dbReference>
<proteinExistence type="predicted"/>
<dbReference type="InterPro" id="IPR001995">
    <property type="entry name" value="Peptidase_A2_cat"/>
</dbReference>
<keyword evidence="1" id="KW-0378">Hydrolase</keyword>
<evidence type="ECO:0000256" key="2">
    <source>
        <dbReference type="SAM" id="Phobius"/>
    </source>
</evidence>